<keyword evidence="2" id="KW-1185">Reference proteome</keyword>
<gene>
    <name evidence="1" type="ORF">MDMS009_1345</name>
</gene>
<dbReference type="Proteomes" id="UP000004679">
    <property type="component" value="Unassembled WGS sequence"/>
</dbReference>
<accession>C0N5W2</accession>
<name>C0N5W2_9GAMM</name>
<proteinExistence type="predicted"/>
<dbReference type="EMBL" id="GG657897">
    <property type="protein sequence ID" value="EEF79794.1"/>
    <property type="molecule type" value="Genomic_DNA"/>
</dbReference>
<reference evidence="1 2" key="1">
    <citation type="journal article" date="2011" name="J. Bacteriol.">
        <title>Draft genome sequence of the chemolithoheterotrophic, halophilic methylotroph Methylophaga thiooxydans DMS010.</title>
        <authorList>
            <person name="Boden R."/>
            <person name="Ferriera S."/>
            <person name="Johnson J."/>
            <person name="Kelly D.P."/>
            <person name="Murrell J.C."/>
            <person name="Schafer H."/>
        </authorList>
    </citation>
    <scope>NUCLEOTIDE SEQUENCE [LARGE SCALE GENOMIC DNA]</scope>
    <source>
        <strain evidence="1 2">DMS010</strain>
    </source>
</reference>
<protein>
    <submittedName>
        <fullName evidence="1">Uncharacterized protein</fullName>
    </submittedName>
</protein>
<organism evidence="1 2">
    <name type="scientific">Methylophaga thiooxydans DMS010</name>
    <dbReference type="NCBI Taxonomy" id="637616"/>
    <lineage>
        <taxon>Bacteria</taxon>
        <taxon>Pseudomonadati</taxon>
        <taxon>Pseudomonadota</taxon>
        <taxon>Gammaproteobacteria</taxon>
        <taxon>Thiotrichales</taxon>
        <taxon>Piscirickettsiaceae</taxon>
        <taxon>Methylophaga</taxon>
    </lineage>
</organism>
<sequence>MRLLIHKTVTLNAIKPAQTQASLFISVEGDEIYLQGSR</sequence>
<dbReference type="HOGENOM" id="CLU_3330078_0_0_6"/>
<evidence type="ECO:0000313" key="1">
    <source>
        <dbReference type="EMBL" id="EEF79794.1"/>
    </source>
</evidence>
<dbReference type="AlphaFoldDB" id="C0N5W2"/>
<evidence type="ECO:0000313" key="2">
    <source>
        <dbReference type="Proteomes" id="UP000004679"/>
    </source>
</evidence>